<reference evidence="12" key="1">
    <citation type="journal article" date="2014" name="Int. J. Syst. Evol. Microbiol.">
        <title>Complete genome sequence of Corynebacterium casei LMG S-19264T (=DSM 44701T), isolated from a smear-ripened cheese.</title>
        <authorList>
            <consortium name="US DOE Joint Genome Institute (JGI-PGF)"/>
            <person name="Walter F."/>
            <person name="Albersmeier A."/>
            <person name="Kalinowski J."/>
            <person name="Ruckert C."/>
        </authorList>
    </citation>
    <scope>NUCLEOTIDE SEQUENCE</scope>
    <source>
        <strain evidence="12">JCM 3131</strain>
    </source>
</reference>
<dbReference type="AlphaFoldDB" id="A0A918ESE4"/>
<comment type="subcellular location">
    <subcellularLocation>
        <location evidence="2">Cell membrane</location>
    </subcellularLocation>
</comment>
<dbReference type="InterPro" id="IPR035965">
    <property type="entry name" value="PAS-like_dom_sf"/>
</dbReference>
<feature type="region of interest" description="Disordered" evidence="8">
    <location>
        <begin position="355"/>
        <end position="379"/>
    </location>
</feature>
<dbReference type="Gene3D" id="1.10.287.130">
    <property type="match status" value="1"/>
</dbReference>
<dbReference type="InterPro" id="IPR000700">
    <property type="entry name" value="PAS-assoc_C"/>
</dbReference>
<dbReference type="GO" id="GO:0000155">
    <property type="term" value="F:phosphorelay sensor kinase activity"/>
    <property type="evidence" value="ECO:0007669"/>
    <property type="project" value="InterPro"/>
</dbReference>
<dbReference type="Pfam" id="PF00512">
    <property type="entry name" value="HisKA"/>
    <property type="match status" value="1"/>
</dbReference>
<dbReference type="Pfam" id="PF00989">
    <property type="entry name" value="PAS"/>
    <property type="match status" value="1"/>
</dbReference>
<dbReference type="SMART" id="SM00091">
    <property type="entry name" value="PAS"/>
    <property type="match status" value="1"/>
</dbReference>
<dbReference type="InterPro" id="IPR013767">
    <property type="entry name" value="PAS_fold"/>
</dbReference>
<dbReference type="PROSITE" id="PS50113">
    <property type="entry name" value="PAC"/>
    <property type="match status" value="1"/>
</dbReference>
<dbReference type="PANTHER" id="PTHR43047">
    <property type="entry name" value="TWO-COMPONENT HISTIDINE PROTEIN KINASE"/>
    <property type="match status" value="1"/>
</dbReference>
<dbReference type="InterPro" id="IPR036097">
    <property type="entry name" value="HisK_dim/P_sf"/>
</dbReference>
<dbReference type="InterPro" id="IPR036890">
    <property type="entry name" value="HATPase_C_sf"/>
</dbReference>
<keyword evidence="13" id="KW-1185">Reference proteome</keyword>
<dbReference type="EC" id="2.7.13.3" evidence="3"/>
<evidence type="ECO:0000256" key="1">
    <source>
        <dbReference type="ARBA" id="ARBA00000085"/>
    </source>
</evidence>
<feature type="compositionally biased region" description="Basic and acidic residues" evidence="8">
    <location>
        <begin position="364"/>
        <end position="379"/>
    </location>
</feature>
<proteinExistence type="predicted"/>
<evidence type="ECO:0000313" key="12">
    <source>
        <dbReference type="EMBL" id="GGQ61320.1"/>
    </source>
</evidence>
<dbReference type="NCBIfam" id="TIGR00229">
    <property type="entry name" value="sensory_box"/>
    <property type="match status" value="1"/>
</dbReference>
<dbReference type="Gene3D" id="3.30.450.20">
    <property type="entry name" value="PAS domain"/>
    <property type="match status" value="1"/>
</dbReference>
<comment type="catalytic activity">
    <reaction evidence="1">
        <text>ATP + protein L-histidine = ADP + protein N-phospho-L-histidine.</text>
        <dbReference type="EC" id="2.7.13.3"/>
    </reaction>
</comment>
<evidence type="ECO:0000256" key="2">
    <source>
        <dbReference type="ARBA" id="ARBA00004236"/>
    </source>
</evidence>
<dbReference type="PROSITE" id="PS50112">
    <property type="entry name" value="PAS"/>
    <property type="match status" value="1"/>
</dbReference>
<keyword evidence="6 12" id="KW-0418">Kinase</keyword>
<evidence type="ECO:0000256" key="5">
    <source>
        <dbReference type="ARBA" id="ARBA00022679"/>
    </source>
</evidence>
<comment type="caution">
    <text evidence="12">The sequence shown here is derived from an EMBL/GenBank/DDBJ whole genome shotgun (WGS) entry which is preliminary data.</text>
</comment>
<name>A0A918ESE4_9ACTN</name>
<accession>A0A918ESE4</accession>
<dbReference type="GO" id="GO:0005886">
    <property type="term" value="C:plasma membrane"/>
    <property type="evidence" value="ECO:0007669"/>
    <property type="project" value="UniProtKB-SubCell"/>
</dbReference>
<dbReference type="SUPFAM" id="SSF47384">
    <property type="entry name" value="Homodimeric domain of signal transducing histidine kinase"/>
    <property type="match status" value="1"/>
</dbReference>
<reference evidence="12" key="2">
    <citation type="submission" date="2020-09" db="EMBL/GenBank/DDBJ databases">
        <authorList>
            <person name="Sun Q."/>
            <person name="Ohkuma M."/>
        </authorList>
    </citation>
    <scope>NUCLEOTIDE SEQUENCE</scope>
    <source>
        <strain evidence="12">JCM 3131</strain>
    </source>
</reference>
<dbReference type="SMART" id="SM00388">
    <property type="entry name" value="HisKA"/>
    <property type="match status" value="1"/>
</dbReference>
<dbReference type="GO" id="GO:0006355">
    <property type="term" value="P:regulation of DNA-templated transcription"/>
    <property type="evidence" value="ECO:0007669"/>
    <property type="project" value="InterPro"/>
</dbReference>
<dbReference type="SUPFAM" id="SSF55785">
    <property type="entry name" value="PYP-like sensor domain (PAS domain)"/>
    <property type="match status" value="1"/>
</dbReference>
<feature type="region of interest" description="Disordered" evidence="8">
    <location>
        <begin position="1"/>
        <end position="24"/>
    </location>
</feature>
<dbReference type="InterPro" id="IPR004358">
    <property type="entry name" value="Sig_transdc_His_kin-like_C"/>
</dbReference>
<dbReference type="Proteomes" id="UP000620156">
    <property type="component" value="Unassembled WGS sequence"/>
</dbReference>
<evidence type="ECO:0000256" key="7">
    <source>
        <dbReference type="ARBA" id="ARBA00023012"/>
    </source>
</evidence>
<feature type="domain" description="Histidine kinase" evidence="9">
    <location>
        <begin position="145"/>
        <end position="357"/>
    </location>
</feature>
<organism evidence="12 13">
    <name type="scientific">Streptomyces ruber</name>
    <dbReference type="NCBI Taxonomy" id="83378"/>
    <lineage>
        <taxon>Bacteria</taxon>
        <taxon>Bacillati</taxon>
        <taxon>Actinomycetota</taxon>
        <taxon>Actinomycetes</taxon>
        <taxon>Kitasatosporales</taxon>
        <taxon>Streptomycetaceae</taxon>
        <taxon>Streptomyces</taxon>
    </lineage>
</organism>
<feature type="domain" description="PAS" evidence="10">
    <location>
        <begin position="36"/>
        <end position="73"/>
    </location>
</feature>
<evidence type="ECO:0000313" key="13">
    <source>
        <dbReference type="Proteomes" id="UP000620156"/>
    </source>
</evidence>
<dbReference type="Pfam" id="PF02518">
    <property type="entry name" value="HATPase_c"/>
    <property type="match status" value="1"/>
</dbReference>
<keyword evidence="7" id="KW-0902">Two-component regulatory system</keyword>
<evidence type="ECO:0000256" key="4">
    <source>
        <dbReference type="ARBA" id="ARBA00022553"/>
    </source>
</evidence>
<dbReference type="Gene3D" id="3.30.565.10">
    <property type="entry name" value="Histidine kinase-like ATPase, C-terminal domain"/>
    <property type="match status" value="1"/>
</dbReference>
<dbReference type="InterPro" id="IPR005467">
    <property type="entry name" value="His_kinase_dom"/>
</dbReference>
<gene>
    <name evidence="12" type="ORF">GCM10010145_34340</name>
</gene>
<feature type="domain" description="PAC" evidence="11">
    <location>
        <begin position="84"/>
        <end position="134"/>
    </location>
</feature>
<dbReference type="InterPro" id="IPR003594">
    <property type="entry name" value="HATPase_dom"/>
</dbReference>
<evidence type="ECO:0000256" key="6">
    <source>
        <dbReference type="ARBA" id="ARBA00022777"/>
    </source>
</evidence>
<dbReference type="SUPFAM" id="SSF55874">
    <property type="entry name" value="ATPase domain of HSP90 chaperone/DNA topoisomerase II/histidine kinase"/>
    <property type="match status" value="1"/>
</dbReference>
<dbReference type="InterPro" id="IPR000014">
    <property type="entry name" value="PAS"/>
</dbReference>
<evidence type="ECO:0000256" key="3">
    <source>
        <dbReference type="ARBA" id="ARBA00012438"/>
    </source>
</evidence>
<dbReference type="CDD" id="cd00082">
    <property type="entry name" value="HisKA"/>
    <property type="match status" value="1"/>
</dbReference>
<protein>
    <recommendedName>
        <fullName evidence="3">histidine kinase</fullName>
        <ecNumber evidence="3">2.7.13.3</ecNumber>
    </recommendedName>
</protein>
<sequence length="379" mass="40390">MTDPPPAGGGPGGERGSAQPCRSPGVLFDGHTSVAVVSGAPDGIVAVDEEGVIRLCNPAAAELFGRPATELVGAPFGFPVVAEEAAEIDLVLPSGAARVVDMRVTATNAAGERLHIATLRDVTERRSAERELEAALERQDAVVAVAAHELRGPLAAISVLAHTLRDAGARLTEEQRTDIAERVIERTERLQTLVRRRLTAARIDARATHVAPQPVPVLEFVLERLAELGEHAAQVDVSCPPGAVAYVDRGDFREMLVNYLENAFTYGRPPVGIHVTEPAAHLEVRVRDHGPGVPPDFVPRLFRRFSRAPDAVRNAEGTGLGLWIVRALARAGGGDAWYEPVAAEGGAAFCLRLRRGPPVQEPPEEGRLTPRSDEGSGRC</sequence>
<dbReference type="PROSITE" id="PS50109">
    <property type="entry name" value="HIS_KIN"/>
    <property type="match status" value="1"/>
</dbReference>
<dbReference type="PRINTS" id="PR00344">
    <property type="entry name" value="BCTRLSENSOR"/>
</dbReference>
<evidence type="ECO:0000256" key="8">
    <source>
        <dbReference type="SAM" id="MobiDB-lite"/>
    </source>
</evidence>
<dbReference type="CDD" id="cd00130">
    <property type="entry name" value="PAS"/>
    <property type="match status" value="1"/>
</dbReference>
<dbReference type="SMART" id="SM00387">
    <property type="entry name" value="HATPase_c"/>
    <property type="match status" value="1"/>
</dbReference>
<dbReference type="GO" id="GO:0009927">
    <property type="term" value="F:histidine phosphotransfer kinase activity"/>
    <property type="evidence" value="ECO:0007669"/>
    <property type="project" value="TreeGrafter"/>
</dbReference>
<dbReference type="EMBL" id="BMQK01000006">
    <property type="protein sequence ID" value="GGQ61320.1"/>
    <property type="molecule type" value="Genomic_DNA"/>
</dbReference>
<keyword evidence="5" id="KW-0808">Transferase</keyword>
<evidence type="ECO:0000259" key="10">
    <source>
        <dbReference type="PROSITE" id="PS50112"/>
    </source>
</evidence>
<evidence type="ECO:0000259" key="9">
    <source>
        <dbReference type="PROSITE" id="PS50109"/>
    </source>
</evidence>
<keyword evidence="4" id="KW-0597">Phosphoprotein</keyword>
<dbReference type="PANTHER" id="PTHR43047:SF72">
    <property type="entry name" value="OSMOSENSING HISTIDINE PROTEIN KINASE SLN1"/>
    <property type="match status" value="1"/>
</dbReference>
<evidence type="ECO:0000259" key="11">
    <source>
        <dbReference type="PROSITE" id="PS50113"/>
    </source>
</evidence>
<dbReference type="InterPro" id="IPR003661">
    <property type="entry name" value="HisK_dim/P_dom"/>
</dbReference>